<dbReference type="AlphaFoldDB" id="A0A7X4GH24"/>
<reference evidence="2 3" key="1">
    <citation type="submission" date="2019-12" db="EMBL/GenBank/DDBJ databases">
        <authorList>
            <person name="Feng G."/>
            <person name="Zhu H."/>
        </authorList>
    </citation>
    <scope>NUCLEOTIDE SEQUENCE [LARGE SCALE GENOMIC DNA]</scope>
    <source>
        <strain evidence="2 3">FGD1</strain>
    </source>
</reference>
<keyword evidence="3" id="KW-1185">Reference proteome</keyword>
<evidence type="ECO:0000256" key="1">
    <source>
        <dbReference type="SAM" id="MobiDB-lite"/>
    </source>
</evidence>
<keyword evidence="2" id="KW-0808">Transferase</keyword>
<dbReference type="InterPro" id="IPR043148">
    <property type="entry name" value="TagF_C"/>
</dbReference>
<sequence length="413" mass="46215">MAVLHRRTERVAEGHNTQKICFFFNAQLHHVYHAMPLAVELSRDQRFAVNIVAMTDEHLALAREIAHRHGAVRIGFIRAGGPVLAAVTRVAGGATPPKLPALAAARSLLAGYDAIVVPERTSLLLRHAGLRRTTFIHTCHGAGDRAVGYDRRIRQFDFVLLAGEKQRRRMLDEGLIREGHYAVVGYGKFDLTEGRLPDRLFAQDRPIVLYNPHFSKRLSSWPSMGIDIIRQFAQDDRFNLIVAPHVRLFDNRRKRAAMERRLAEFAGNGHIHIDLGSAASVDMRYAKAASVYLGDVSSQVYEFVVRPRPCLFLDSHGAQWQGDPNYRHWNYGPVHQSADGIVDKVADAIATHDRYLPAQQEGIAETFDREDVPASVRAAEAVADFLSHRPSRASAPAPLVRKRPSKKPILAHE</sequence>
<evidence type="ECO:0000313" key="3">
    <source>
        <dbReference type="Proteomes" id="UP000465810"/>
    </source>
</evidence>
<dbReference type="GO" id="GO:0016740">
    <property type="term" value="F:transferase activity"/>
    <property type="evidence" value="ECO:0007669"/>
    <property type="project" value="UniProtKB-KW"/>
</dbReference>
<dbReference type="SUPFAM" id="SSF53756">
    <property type="entry name" value="UDP-Glycosyltransferase/glycogen phosphorylase"/>
    <property type="match status" value="1"/>
</dbReference>
<name>A0A7X4GH24_9SPHN</name>
<comment type="caution">
    <text evidence="2">The sequence shown here is derived from an EMBL/GenBank/DDBJ whole genome shotgun (WGS) entry which is preliminary data.</text>
</comment>
<dbReference type="EMBL" id="WVTD01000008">
    <property type="protein sequence ID" value="MYL98518.1"/>
    <property type="molecule type" value="Genomic_DNA"/>
</dbReference>
<dbReference type="Gene3D" id="3.40.50.12580">
    <property type="match status" value="1"/>
</dbReference>
<evidence type="ECO:0000313" key="2">
    <source>
        <dbReference type="EMBL" id="MYL98518.1"/>
    </source>
</evidence>
<proteinExistence type="predicted"/>
<accession>A0A7X4GH24</accession>
<feature type="region of interest" description="Disordered" evidence="1">
    <location>
        <begin position="392"/>
        <end position="413"/>
    </location>
</feature>
<protein>
    <submittedName>
        <fullName evidence="2">Glycosyl transferase</fullName>
    </submittedName>
</protein>
<gene>
    <name evidence="2" type="ORF">GR702_12150</name>
</gene>
<organism evidence="2 3">
    <name type="scientific">Novosphingobium silvae</name>
    <dbReference type="NCBI Taxonomy" id="2692619"/>
    <lineage>
        <taxon>Bacteria</taxon>
        <taxon>Pseudomonadati</taxon>
        <taxon>Pseudomonadota</taxon>
        <taxon>Alphaproteobacteria</taxon>
        <taxon>Sphingomonadales</taxon>
        <taxon>Sphingomonadaceae</taxon>
        <taxon>Novosphingobium</taxon>
    </lineage>
</organism>
<dbReference type="Proteomes" id="UP000465810">
    <property type="component" value="Unassembled WGS sequence"/>
</dbReference>